<evidence type="ECO:0000256" key="6">
    <source>
        <dbReference type="SAM" id="Phobius"/>
    </source>
</evidence>
<dbReference type="STRING" id="5486.A0A367Y9E4"/>
<dbReference type="OrthoDB" id="3648309at2759"/>
<evidence type="ECO:0000313" key="7">
    <source>
        <dbReference type="EMBL" id="RCK62503.1"/>
    </source>
</evidence>
<feature type="transmembrane region" description="Helical" evidence="6">
    <location>
        <begin position="134"/>
        <end position="155"/>
    </location>
</feature>
<name>A0A367Y9E4_9ASCO</name>
<evidence type="ECO:0000256" key="4">
    <source>
        <dbReference type="ARBA" id="ARBA00022989"/>
    </source>
</evidence>
<evidence type="ECO:0000256" key="5">
    <source>
        <dbReference type="ARBA" id="ARBA00023136"/>
    </source>
</evidence>
<keyword evidence="8" id="KW-1185">Reference proteome</keyword>
<sequence length="268" mass="29216">MSSQESASNSIKSYNEHDSALDRPVSRVKTCGDGEEFVIIGGHKYYRHELMQAFGGTMDVGLHPAPVNKIANPSPLGLVAFSITTLVLSLYGLNVKGIEVNNVIISLCIFWAGTLQFLAGIWECVVGNTFACTAMVSYGAFFLSFGVSYVPSFGVMSAYMTKDPTQLGNAIGFYLIGWSIFTFMLFLCTLKSVISLQALFVCIFFTFLFQGIGYMTGKHSLIKVGCGFGFGVTFFGLFNAWAGIANSTNTYFSIPHKWLVDGSAKKKK</sequence>
<dbReference type="GO" id="GO:0015123">
    <property type="term" value="F:acetate transmembrane transporter activity"/>
    <property type="evidence" value="ECO:0007669"/>
    <property type="project" value="TreeGrafter"/>
</dbReference>
<feature type="transmembrane region" description="Helical" evidence="6">
    <location>
        <begin position="100"/>
        <end position="122"/>
    </location>
</feature>
<feature type="transmembrane region" description="Helical" evidence="6">
    <location>
        <begin position="224"/>
        <end position="244"/>
    </location>
</feature>
<organism evidence="7 8">
    <name type="scientific">Candida viswanathii</name>
    <dbReference type="NCBI Taxonomy" id="5486"/>
    <lineage>
        <taxon>Eukaryota</taxon>
        <taxon>Fungi</taxon>
        <taxon>Dikarya</taxon>
        <taxon>Ascomycota</taxon>
        <taxon>Saccharomycotina</taxon>
        <taxon>Pichiomycetes</taxon>
        <taxon>Debaryomycetaceae</taxon>
        <taxon>Candida/Lodderomyces clade</taxon>
        <taxon>Candida</taxon>
    </lineage>
</organism>
<dbReference type="EMBL" id="QLNQ01000025">
    <property type="protein sequence ID" value="RCK62503.1"/>
    <property type="molecule type" value="Genomic_DNA"/>
</dbReference>
<dbReference type="PANTHER" id="PTHR31123">
    <property type="entry name" value="ACCUMULATION OF DYADS PROTEIN 2-RELATED"/>
    <property type="match status" value="1"/>
</dbReference>
<evidence type="ECO:0000256" key="3">
    <source>
        <dbReference type="ARBA" id="ARBA00022692"/>
    </source>
</evidence>
<evidence type="ECO:0000256" key="1">
    <source>
        <dbReference type="ARBA" id="ARBA00004141"/>
    </source>
</evidence>
<comment type="similarity">
    <text evidence="2">Belongs to the acetate uptake transporter (AceTr) (TC 2.A.96) family.</text>
</comment>
<dbReference type="PANTHER" id="PTHR31123:SF1">
    <property type="entry name" value="ACCUMULATION OF DYADS PROTEIN 2-RELATED"/>
    <property type="match status" value="1"/>
</dbReference>
<keyword evidence="5 6" id="KW-0472">Membrane</keyword>
<protein>
    <submittedName>
        <fullName evidence="7">Ammonia transport outward protein 2</fullName>
    </submittedName>
</protein>
<gene>
    <name evidence="7" type="primary">ATO2_12</name>
    <name evidence="7" type="ORF">Cantr_08865</name>
</gene>
<reference evidence="7 8" key="1">
    <citation type="submission" date="2018-06" db="EMBL/GenBank/DDBJ databases">
        <title>Whole genome sequencing of Candida tropicalis (genome annotated by CSBL at Korea University).</title>
        <authorList>
            <person name="Ahn J."/>
        </authorList>
    </citation>
    <scope>NUCLEOTIDE SEQUENCE [LARGE SCALE GENOMIC DNA]</scope>
    <source>
        <strain evidence="7 8">ATCC 20962</strain>
    </source>
</reference>
<comment type="caution">
    <text evidence="7">The sequence shown here is derived from an EMBL/GenBank/DDBJ whole genome shotgun (WGS) entry which is preliminary data.</text>
</comment>
<dbReference type="InterPro" id="IPR051633">
    <property type="entry name" value="AceTr"/>
</dbReference>
<dbReference type="GO" id="GO:0005886">
    <property type="term" value="C:plasma membrane"/>
    <property type="evidence" value="ECO:0007669"/>
    <property type="project" value="TreeGrafter"/>
</dbReference>
<proteinExistence type="inferred from homology"/>
<feature type="transmembrane region" description="Helical" evidence="6">
    <location>
        <begin position="76"/>
        <end position="93"/>
    </location>
</feature>
<feature type="transmembrane region" description="Helical" evidence="6">
    <location>
        <begin position="193"/>
        <end position="212"/>
    </location>
</feature>
<keyword evidence="4 6" id="KW-1133">Transmembrane helix</keyword>
<evidence type="ECO:0000256" key="2">
    <source>
        <dbReference type="ARBA" id="ARBA00005587"/>
    </source>
</evidence>
<feature type="transmembrane region" description="Helical" evidence="6">
    <location>
        <begin position="167"/>
        <end position="187"/>
    </location>
</feature>
<evidence type="ECO:0000313" key="8">
    <source>
        <dbReference type="Proteomes" id="UP000253472"/>
    </source>
</evidence>
<dbReference type="Proteomes" id="UP000253472">
    <property type="component" value="Unassembled WGS sequence"/>
</dbReference>
<dbReference type="Pfam" id="PF01184">
    <property type="entry name" value="Gpr1_Fun34_YaaH"/>
    <property type="match status" value="1"/>
</dbReference>
<dbReference type="NCBIfam" id="NF038013">
    <property type="entry name" value="AceTr_1"/>
    <property type="match status" value="1"/>
</dbReference>
<dbReference type="AlphaFoldDB" id="A0A367Y9E4"/>
<comment type="subcellular location">
    <subcellularLocation>
        <location evidence="1">Membrane</location>
        <topology evidence="1">Multi-pass membrane protein</topology>
    </subcellularLocation>
</comment>
<dbReference type="InterPro" id="IPR000791">
    <property type="entry name" value="Gpr1/Fun34/SatP-like"/>
</dbReference>
<accession>A0A367Y9E4</accession>
<keyword evidence="3 6" id="KW-0812">Transmembrane</keyword>